<keyword evidence="4" id="KW-0862">Zinc</keyword>
<dbReference type="PANTHER" id="PTHR37418">
    <property type="entry name" value="3-KETO-5-AMINOHEXANOATE CLEAVAGE ENZYME-RELATED"/>
    <property type="match status" value="1"/>
</dbReference>
<evidence type="ECO:0000256" key="2">
    <source>
        <dbReference type="ARBA" id="ARBA00022679"/>
    </source>
</evidence>
<dbReference type="GO" id="GO:0043720">
    <property type="term" value="F:3-keto-5-aminohexanoate cleavage activity"/>
    <property type="evidence" value="ECO:0007669"/>
    <property type="project" value="InterPro"/>
</dbReference>
<keyword evidence="6" id="KW-1185">Reference proteome</keyword>
<dbReference type="InterPro" id="IPR013785">
    <property type="entry name" value="Aldolase_TIM"/>
</dbReference>
<organism evidence="5 6">
    <name type="scientific">Halogranum amylolyticum</name>
    <dbReference type="NCBI Taxonomy" id="660520"/>
    <lineage>
        <taxon>Archaea</taxon>
        <taxon>Methanobacteriati</taxon>
        <taxon>Methanobacteriota</taxon>
        <taxon>Stenosarchaea group</taxon>
        <taxon>Halobacteria</taxon>
        <taxon>Halobacteriales</taxon>
        <taxon>Haloferacaceae</taxon>
    </lineage>
</organism>
<comment type="cofactor">
    <cofactor evidence="1">
        <name>Zn(2+)</name>
        <dbReference type="ChEBI" id="CHEBI:29105"/>
    </cofactor>
</comment>
<dbReference type="RefSeq" id="WP_089827938.1">
    <property type="nucleotide sequence ID" value="NZ_FODV01000033.1"/>
</dbReference>
<dbReference type="Proteomes" id="UP000199126">
    <property type="component" value="Unassembled WGS sequence"/>
</dbReference>
<protein>
    <submittedName>
        <fullName evidence="5">3-keto-5-aminohexanoate cleavage enzyme</fullName>
    </submittedName>
</protein>
<keyword evidence="3" id="KW-0479">Metal-binding</keyword>
<name>A0A1H8WL28_9EURY</name>
<gene>
    <name evidence="5" type="ORF">SAMN04487948_13312</name>
</gene>
<dbReference type="AlphaFoldDB" id="A0A1H8WL28"/>
<proteinExistence type="predicted"/>
<dbReference type="PANTHER" id="PTHR37418:SF2">
    <property type="entry name" value="3-KETO-5-AMINOHEXANOATE CLEAVAGE ENZYME"/>
    <property type="match status" value="1"/>
</dbReference>
<dbReference type="GO" id="GO:0046872">
    <property type="term" value="F:metal ion binding"/>
    <property type="evidence" value="ECO:0007669"/>
    <property type="project" value="UniProtKB-KW"/>
</dbReference>
<evidence type="ECO:0000256" key="1">
    <source>
        <dbReference type="ARBA" id="ARBA00001947"/>
    </source>
</evidence>
<dbReference type="Pfam" id="PF05853">
    <property type="entry name" value="BKACE"/>
    <property type="match status" value="1"/>
</dbReference>
<dbReference type="InterPro" id="IPR008567">
    <property type="entry name" value="BKACE"/>
</dbReference>
<dbReference type="OrthoDB" id="299212at2157"/>
<reference evidence="6" key="1">
    <citation type="submission" date="2016-10" db="EMBL/GenBank/DDBJ databases">
        <authorList>
            <person name="Varghese N."/>
            <person name="Submissions S."/>
        </authorList>
    </citation>
    <scope>NUCLEOTIDE SEQUENCE [LARGE SCALE GENOMIC DNA]</scope>
    <source>
        <strain evidence="6">CGMCC 1.10121</strain>
    </source>
</reference>
<evidence type="ECO:0000256" key="3">
    <source>
        <dbReference type="ARBA" id="ARBA00022723"/>
    </source>
</evidence>
<keyword evidence="2" id="KW-0808">Transferase</keyword>
<dbReference type="Gene3D" id="3.20.20.70">
    <property type="entry name" value="Aldolase class I"/>
    <property type="match status" value="1"/>
</dbReference>
<evidence type="ECO:0000313" key="5">
    <source>
        <dbReference type="EMBL" id="SEP28361.1"/>
    </source>
</evidence>
<dbReference type="EMBL" id="FODV01000033">
    <property type="protein sequence ID" value="SEP28361.1"/>
    <property type="molecule type" value="Genomic_DNA"/>
</dbReference>
<sequence>MPYQGYSDYFEKKLIISVATTGGHHGKEANPNLPEQPEEIAQDVKDCEAAGASMVHIHARDENGEGTKDVARFQAIRDAIEERCDDILVNFTTGGGGIWSREERIAPALETEPRPDLATIDLGPVNFGQTRTAVNTREQNEEYAQQLLDADVKPELELFNPGHIPEMEHLVEKDLLEPPYWCTAIFGMQNGTPALPRNVVNFADNLPEESEWQALALGRHQLPLTTMAIAMGGHVRVGMEDNIYYRKGELAESNAQLVKRTARIADELNRPIASPAETREILDL</sequence>
<evidence type="ECO:0000256" key="4">
    <source>
        <dbReference type="ARBA" id="ARBA00022833"/>
    </source>
</evidence>
<accession>A0A1H8WL28</accession>
<evidence type="ECO:0000313" key="6">
    <source>
        <dbReference type="Proteomes" id="UP000199126"/>
    </source>
</evidence>